<evidence type="ECO:0000259" key="3">
    <source>
        <dbReference type="Pfam" id="PF17162"/>
    </source>
</evidence>
<feature type="domain" description="EcxA zinc-binding" evidence="1">
    <location>
        <begin position="425"/>
        <end position="733"/>
    </location>
</feature>
<dbReference type="InterPro" id="IPR024079">
    <property type="entry name" value="MetalloPept_cat_dom_sf"/>
</dbReference>
<dbReference type="Gene3D" id="3.40.390.10">
    <property type="entry name" value="Collagenase (Catalytic Domain)"/>
    <property type="match status" value="1"/>
</dbReference>
<organism evidence="4">
    <name type="scientific">Paraprevotella clara</name>
    <dbReference type="NCBI Taxonomy" id="454154"/>
    <lineage>
        <taxon>Bacteria</taxon>
        <taxon>Pseudomonadati</taxon>
        <taxon>Bacteroidota</taxon>
        <taxon>Bacteroidia</taxon>
        <taxon>Bacteroidales</taxon>
        <taxon>Prevotellaceae</taxon>
        <taxon>Paraprevotella</taxon>
    </lineage>
</organism>
<evidence type="ECO:0000259" key="2">
    <source>
        <dbReference type="Pfam" id="PF17148"/>
    </source>
</evidence>
<dbReference type="InterPro" id="IPR033428">
    <property type="entry name" value="DUF5118"/>
</dbReference>
<feature type="domain" description="DUF5117" evidence="2">
    <location>
        <begin position="108"/>
        <end position="291"/>
    </location>
</feature>
<dbReference type="AlphaFoldDB" id="A0A6N3D4G0"/>
<sequence>MRKGTGIAFVLLATLAVCQPTEAKRKSKKNKNAIAALVKDSVNADYKKVTKNAAVQKGLFTTLYNAKEGKLYFEIPDSAFGRTYILANRVAATSNTRDFVAGQIATQPLLIRFSKDERNVYIHQIQSSDIVAGTDPIESAFDKNFYDPVLKGFKIAAQNGKNVVIDVTAFFGANEKAISPIKTDNPLSKLLGGANSLKGTFVPDASGIVSSKCFPENIEIKSRLSFTLTPLGQPYSVIMHRSLFALPDDPMPMRLQDNRVGFFYSDKSIYTSEQDRLIRRTFIHRWRLEPKKEDLDKYFQGELVEPQKPIVFYVDSAFPEKWRTAIHQGIEDWNTAFETAGFKNAIKAVDYPKNDPDFDPDDMRYSCFKYAATATANAMGPSHVDPRTGEILTGDVIWYHNIISLLHNWRFVQTGAVDPRVRCQVFDDDVMRESIRYAAAHEIGHTLGLMHNMGASYSFPVDSLRSPSFTQKYGTTPSIMDYARNNFVAQPGDVERGVKLTPPVLGVYDIHAINWGYRLIPGASTPESEKPTLDQWIAEKAGNPMYEFGAQQLFGTVDPTDQTEDLGNDHIKAGDYGISNLKILMQNLETWNMERGERYDEMENMYREIVNQYTRYLRHVMPYIGGIRYEEIRQGDGKETSKHYIDRDRQREAMLWLLEQARTYNEWLTVKELIGKFEINMNVNDKLQTMIVSSLINSATLYRIQEGGLVDPVHNFRLDEYLNEVTTALFKAPTGGRLSDAEQSLQAAAIALMLKNTGLAPTAKASTSLTGDAAALHTGAIGQPTTPEDAFDEMTSSFPCSCGMSHGNEFARINFGLPTLTKEQIGALMTGRLRKVLSLYKSRRAAATGSTKDFYDYQILLIERTFAN</sequence>
<dbReference type="CDD" id="cd04276">
    <property type="entry name" value="ZnMc_MMP_like_2"/>
    <property type="match status" value="1"/>
</dbReference>
<evidence type="ECO:0000259" key="1">
    <source>
        <dbReference type="Pfam" id="PF16313"/>
    </source>
</evidence>
<dbReference type="EMBL" id="CACRUT010000015">
    <property type="protein sequence ID" value="VYU22744.1"/>
    <property type="molecule type" value="Genomic_DNA"/>
</dbReference>
<dbReference type="SUPFAM" id="SSF55486">
    <property type="entry name" value="Metalloproteases ('zincins'), catalytic domain"/>
    <property type="match status" value="1"/>
</dbReference>
<evidence type="ECO:0008006" key="5">
    <source>
        <dbReference type="Google" id="ProtNLM"/>
    </source>
</evidence>
<proteinExistence type="predicted"/>
<dbReference type="InterPro" id="IPR033413">
    <property type="entry name" value="DUF5117"/>
</dbReference>
<evidence type="ECO:0000313" key="4">
    <source>
        <dbReference type="EMBL" id="VYU22744.1"/>
    </source>
</evidence>
<accession>A0A6N3D4G0</accession>
<feature type="domain" description="DUF5118" evidence="3">
    <location>
        <begin position="46"/>
        <end position="93"/>
    </location>
</feature>
<dbReference type="InterPro" id="IPR034032">
    <property type="entry name" value="Zn_MMP-like_bac"/>
</dbReference>
<dbReference type="PANTHER" id="PTHR38478">
    <property type="entry name" value="PEPTIDASE M1A AND M12B"/>
    <property type="match status" value="1"/>
</dbReference>
<dbReference type="PANTHER" id="PTHR38478:SF1">
    <property type="entry name" value="ZINC DEPENDENT METALLOPROTEASE DOMAIN LIPOPROTEIN"/>
    <property type="match status" value="1"/>
</dbReference>
<dbReference type="RefSeq" id="WP_302978774.1">
    <property type="nucleotide sequence ID" value="NZ_CACRUT010000015.1"/>
</dbReference>
<dbReference type="GO" id="GO:0008237">
    <property type="term" value="F:metallopeptidase activity"/>
    <property type="evidence" value="ECO:0007669"/>
    <property type="project" value="InterPro"/>
</dbReference>
<dbReference type="InterPro" id="IPR032534">
    <property type="entry name" value="EcxA_zinc-bd"/>
</dbReference>
<dbReference type="Pfam" id="PF17162">
    <property type="entry name" value="DUF5118"/>
    <property type="match status" value="1"/>
</dbReference>
<protein>
    <recommendedName>
        <fullName evidence="5">DUF5117 domain-containing protein</fullName>
    </recommendedName>
</protein>
<gene>
    <name evidence="4" type="ORF">PCLFYP37_02246</name>
</gene>
<name>A0A6N3D4G0_9BACT</name>
<dbReference type="Pfam" id="PF17148">
    <property type="entry name" value="DUF5117"/>
    <property type="match status" value="1"/>
</dbReference>
<reference evidence="4" key="1">
    <citation type="submission" date="2019-11" db="EMBL/GenBank/DDBJ databases">
        <authorList>
            <person name="Feng L."/>
        </authorList>
    </citation>
    <scope>NUCLEOTIDE SEQUENCE</scope>
    <source>
        <strain evidence="4">PclaraLFYP37</strain>
    </source>
</reference>
<dbReference type="Pfam" id="PF16313">
    <property type="entry name" value="DUF4953"/>
    <property type="match status" value="1"/>
</dbReference>